<feature type="compositionally biased region" description="Gly residues" evidence="1">
    <location>
        <begin position="126"/>
        <end position="142"/>
    </location>
</feature>
<dbReference type="InterPro" id="IPR021047">
    <property type="entry name" value="Mannosyltransferase_CMT1"/>
</dbReference>
<name>A0A0D2KV32_9CHLO</name>
<evidence type="ECO:0000256" key="1">
    <source>
        <dbReference type="SAM" id="MobiDB-lite"/>
    </source>
</evidence>
<evidence type="ECO:0000313" key="2">
    <source>
        <dbReference type="EMBL" id="KIY99228.1"/>
    </source>
</evidence>
<sequence length="442" mass="45847">MLLLPLGVPHNVTLGGALAPRVRKEGGRVAYLAALRNAALEPFLSGAAGEAAAPSTAGAAAGGALRLPSAATSAATDAGPWRPDAVVFANDVFFCAEDVLRLLAHGADLACGLDFYTGSWQQAAGAGEGAGGRTGSGGSGGRGGEEDMDDVMLLRQIEDGQEGQDGGGSLAATAARRRGARRLSRQQAWQLQAAEALDQGGEEQQQQQLQQRMQQRLLQQQGQQEEEQQSHPGGAEAQLRFYDKWVARDVSGARFSNLPPFVSHAPSRARLVAGLPFPAACCWNGLAALGAAPLRAGLRFRGALAGECRASECSLLCDDLHRLGRGRVVVDPGVRVAYEWEQAQLLAGGAGGAAPGQGAAPGAAGGGSGLPPRQSWGDAAASSVAAAAKAGTGEWRVRLDEIECCDLRPAKTYVDFRRDCRPRDVLARNFTREFLGGAPAVA</sequence>
<evidence type="ECO:0000313" key="3">
    <source>
        <dbReference type="Proteomes" id="UP000054498"/>
    </source>
</evidence>
<accession>A0A0D2KV32</accession>
<feature type="region of interest" description="Disordered" evidence="1">
    <location>
        <begin position="202"/>
        <end position="235"/>
    </location>
</feature>
<organism evidence="2 3">
    <name type="scientific">Monoraphidium neglectum</name>
    <dbReference type="NCBI Taxonomy" id="145388"/>
    <lineage>
        <taxon>Eukaryota</taxon>
        <taxon>Viridiplantae</taxon>
        <taxon>Chlorophyta</taxon>
        <taxon>core chlorophytes</taxon>
        <taxon>Chlorophyceae</taxon>
        <taxon>CS clade</taxon>
        <taxon>Sphaeropleales</taxon>
        <taxon>Selenastraceae</taxon>
        <taxon>Monoraphidium</taxon>
    </lineage>
</organism>
<dbReference type="RefSeq" id="XP_013898248.1">
    <property type="nucleotide sequence ID" value="XM_014042794.1"/>
</dbReference>
<dbReference type="Proteomes" id="UP000054498">
    <property type="component" value="Unassembled WGS sequence"/>
</dbReference>
<feature type="compositionally biased region" description="Low complexity" evidence="1">
    <location>
        <begin position="202"/>
        <end position="223"/>
    </location>
</feature>
<proteinExistence type="predicted"/>
<dbReference type="OrthoDB" id="534846at2759"/>
<dbReference type="KEGG" id="mng:MNEG_8736"/>
<reference evidence="2 3" key="1">
    <citation type="journal article" date="2013" name="BMC Genomics">
        <title>Reconstruction of the lipid metabolism for the microalga Monoraphidium neglectum from its genome sequence reveals characteristics suitable for biofuel production.</title>
        <authorList>
            <person name="Bogen C."/>
            <person name="Al-Dilaimi A."/>
            <person name="Albersmeier A."/>
            <person name="Wichmann J."/>
            <person name="Grundmann M."/>
            <person name="Rupp O."/>
            <person name="Lauersen K.J."/>
            <person name="Blifernez-Klassen O."/>
            <person name="Kalinowski J."/>
            <person name="Goesmann A."/>
            <person name="Mussgnug J.H."/>
            <person name="Kruse O."/>
        </authorList>
    </citation>
    <scope>NUCLEOTIDE SEQUENCE [LARGE SCALE GENOMIC DNA]</scope>
    <source>
        <strain evidence="2 3">SAG 48.87</strain>
    </source>
</reference>
<dbReference type="PANTHER" id="PTHR34144:SF7">
    <property type="entry name" value="EXPORT PROTEIN (CAP59), PUTATIVE (AFU_ORTHOLOGUE AFUA_7G05020)-RELATED"/>
    <property type="match status" value="1"/>
</dbReference>
<dbReference type="GeneID" id="25741611"/>
<dbReference type="EMBL" id="KK101912">
    <property type="protein sequence ID" value="KIY99228.1"/>
    <property type="molecule type" value="Genomic_DNA"/>
</dbReference>
<gene>
    <name evidence="2" type="ORF">MNEG_8736</name>
</gene>
<feature type="region of interest" description="Disordered" evidence="1">
    <location>
        <begin position="356"/>
        <end position="376"/>
    </location>
</feature>
<protein>
    <submittedName>
        <fullName evidence="2">Uncharacterized protein</fullName>
    </submittedName>
</protein>
<feature type="region of interest" description="Disordered" evidence="1">
    <location>
        <begin position="124"/>
        <end position="147"/>
    </location>
</feature>
<dbReference type="AlphaFoldDB" id="A0A0D2KV32"/>
<dbReference type="PANTHER" id="PTHR34144">
    <property type="entry name" value="CHROMOSOME 8, WHOLE GENOME SHOTGUN SEQUENCE"/>
    <property type="match status" value="1"/>
</dbReference>
<keyword evidence="3" id="KW-1185">Reference proteome</keyword>
<dbReference type="Pfam" id="PF11735">
    <property type="entry name" value="CAP59_mtransfer"/>
    <property type="match status" value="1"/>
</dbReference>